<name>A0A0A7ELC4_9GAMM</name>
<reference evidence="1 2" key="1">
    <citation type="submission" date="2014-11" db="EMBL/GenBank/DDBJ databases">
        <title>Complete Genome Sequence of Pseudoalteromonas sp. Strain OCN003 Isolated from Kaneohe Bay, Oahu, Hawaii.</title>
        <authorList>
            <person name="Beurmann S."/>
            <person name="Videau P."/>
            <person name="Ushijima B."/>
            <person name="Smith A.M."/>
            <person name="Aeby G.S."/>
            <person name="Callahan S.M."/>
            <person name="Belcaid M."/>
        </authorList>
    </citation>
    <scope>NUCLEOTIDE SEQUENCE [LARGE SCALE GENOMIC DNA]</scope>
    <source>
        <strain evidence="1 2">OCN003</strain>
    </source>
</reference>
<dbReference type="Proteomes" id="UP000030341">
    <property type="component" value="Chromosome 2"/>
</dbReference>
<gene>
    <name evidence="1" type="ORF">OM33_16665</name>
</gene>
<proteinExistence type="predicted"/>
<protein>
    <submittedName>
        <fullName evidence="1">Uncharacterized protein</fullName>
    </submittedName>
</protein>
<dbReference type="HOGENOM" id="CLU_2525080_0_0_6"/>
<dbReference type="AlphaFoldDB" id="A0A0A7ELC4"/>
<organism evidence="1 2">
    <name type="scientific">Pseudoalteromonas piratica</name>
    <dbReference type="NCBI Taxonomy" id="1348114"/>
    <lineage>
        <taxon>Bacteria</taxon>
        <taxon>Pseudomonadati</taxon>
        <taxon>Pseudomonadota</taxon>
        <taxon>Gammaproteobacteria</taxon>
        <taxon>Alteromonadales</taxon>
        <taxon>Pseudoalteromonadaceae</taxon>
        <taxon>Pseudoalteromonas</taxon>
    </lineage>
</organism>
<dbReference type="RefSeq" id="WP_040135235.1">
    <property type="nucleotide sequence ID" value="NZ_CP009889.1"/>
</dbReference>
<dbReference type="STRING" id="1348114.OM33_16665"/>
<dbReference type="KEGG" id="pseo:OM33_16665"/>
<sequence>MQNARPDPELFEAKQNVGMTLAVGGTPSATVANVQGAAAVGGWLSVDFNNVDINAGGYWSAEGGSKLGLANFSLDLGIETTIFT</sequence>
<keyword evidence="2" id="KW-1185">Reference proteome</keyword>
<evidence type="ECO:0000313" key="2">
    <source>
        <dbReference type="Proteomes" id="UP000030341"/>
    </source>
</evidence>
<evidence type="ECO:0000313" key="1">
    <source>
        <dbReference type="EMBL" id="AIY66752.1"/>
    </source>
</evidence>
<dbReference type="EMBL" id="CP009889">
    <property type="protein sequence ID" value="AIY66752.1"/>
    <property type="molecule type" value="Genomic_DNA"/>
</dbReference>
<accession>A0A0A7ELC4</accession>